<keyword evidence="3" id="KW-1185">Reference proteome</keyword>
<evidence type="ECO:0000313" key="3">
    <source>
        <dbReference type="Proteomes" id="UP000825886"/>
    </source>
</evidence>
<protein>
    <submittedName>
        <fullName evidence="2">DUF3472 domain-containing protein</fullName>
    </submittedName>
</protein>
<evidence type="ECO:0000256" key="1">
    <source>
        <dbReference type="SAM" id="SignalP"/>
    </source>
</evidence>
<feature type="chain" id="PRO_5047231857" evidence="1">
    <location>
        <begin position="24"/>
        <end position="341"/>
    </location>
</feature>
<evidence type="ECO:0000313" key="2">
    <source>
        <dbReference type="EMBL" id="QZN97767.1"/>
    </source>
</evidence>
<dbReference type="RefSeq" id="WP_222160798.1">
    <property type="nucleotide sequence ID" value="NZ_CP081864.1"/>
</dbReference>
<name>A0ABX9ARZ2_9ENTR</name>
<keyword evidence="1" id="KW-0732">Signal</keyword>
<dbReference type="Proteomes" id="UP000825886">
    <property type="component" value="Chromosome"/>
</dbReference>
<accession>A0ABX9ARZ2</accession>
<dbReference type="Gene3D" id="2.60.120.1230">
    <property type="match status" value="1"/>
</dbReference>
<gene>
    <name evidence="2" type="ORF">K6K13_10935</name>
</gene>
<sequence>MQYSIRKMSLAPILFLISQSSYAVLAGGIVAVEHTWPTNSEFNKLSFFQKISTDGGRNSNYYWANQFYFKRGDSGYIGLQNRGKGTHAFNDSIWNAKGWKTGNCGYFNHEGSGVQCQIIVPWKTGHQYKLDVSKKGSLVTGVITDMMDGTAITVGVIEVPETFGKLYSSSGFVEEYSQGDDQLSSCYVMGTQSSTFLNPIGDDTTTARQSTTTYGNCNDPYVVQAACNDQACINNVSDLGAIASPDAPTVAIVNNNDLTAKSISNELSKANLVVIHSKDGAWAPNVYFPSPITFKWKSIFVNHNATNSSYFQINGTAKKIDKGGLNMYISDGNRWNIINQR</sequence>
<proteinExistence type="predicted"/>
<organism evidence="2 3">
    <name type="scientific">Symbiopectobacterium purcellii</name>
    <dbReference type="NCBI Taxonomy" id="2871826"/>
    <lineage>
        <taxon>Bacteria</taxon>
        <taxon>Pseudomonadati</taxon>
        <taxon>Pseudomonadota</taxon>
        <taxon>Gammaproteobacteria</taxon>
        <taxon>Enterobacterales</taxon>
        <taxon>Enterobacteriaceae</taxon>
    </lineage>
</organism>
<feature type="signal peptide" evidence="1">
    <location>
        <begin position="1"/>
        <end position="23"/>
    </location>
</feature>
<dbReference type="EMBL" id="CP081864">
    <property type="protein sequence ID" value="QZN97767.1"/>
    <property type="molecule type" value="Genomic_DNA"/>
</dbReference>
<dbReference type="Pfam" id="PF11958">
    <property type="entry name" value="DUF3472"/>
    <property type="match status" value="1"/>
</dbReference>
<dbReference type="InterPro" id="IPR021862">
    <property type="entry name" value="DUF3472"/>
</dbReference>
<reference evidence="2 3" key="1">
    <citation type="submission" date="2021-08" db="EMBL/GenBank/DDBJ databases">
        <title>Culture and genomic analysis of Symbiopectobacterium purcellii sp. nov. gen. nov., isolated from the leafhopper Empoasca decipiens.</title>
        <authorList>
            <person name="Nadal-Jimenez P."/>
            <person name="Siozios S."/>
            <person name="Halliday N."/>
            <person name="Camara M."/>
            <person name="Hurst G.D.D."/>
        </authorList>
    </citation>
    <scope>NUCLEOTIDE SEQUENCE [LARGE SCALE GENOMIC DNA]</scope>
    <source>
        <strain evidence="2 3">SyEd1</strain>
    </source>
</reference>